<comment type="catalytic activity">
    <reaction evidence="7">
        <text>L-aspartate + 2-oxoglutarate = oxaloacetate + L-glutamate</text>
        <dbReference type="Rhea" id="RHEA:21824"/>
        <dbReference type="ChEBI" id="CHEBI:16452"/>
        <dbReference type="ChEBI" id="CHEBI:16810"/>
        <dbReference type="ChEBI" id="CHEBI:29985"/>
        <dbReference type="ChEBI" id="CHEBI:29991"/>
        <dbReference type="EC" id="2.6.1.1"/>
    </reaction>
</comment>
<comment type="similarity">
    <text evidence="2">Belongs to the class-I pyridoxal-phosphate-dependent aminotransferase family.</text>
</comment>
<evidence type="ECO:0000313" key="10">
    <source>
        <dbReference type="Proteomes" id="UP001322785"/>
    </source>
</evidence>
<dbReference type="SUPFAM" id="SSF53383">
    <property type="entry name" value="PLP-dependent transferases"/>
    <property type="match status" value="1"/>
</dbReference>
<dbReference type="EMBL" id="CP140639">
    <property type="protein sequence ID" value="WRW37703.1"/>
    <property type="molecule type" value="Genomic_DNA"/>
</dbReference>
<dbReference type="InterPro" id="IPR004839">
    <property type="entry name" value="Aminotransferase_I/II_large"/>
</dbReference>
<evidence type="ECO:0000256" key="4">
    <source>
        <dbReference type="ARBA" id="ARBA00022576"/>
    </source>
</evidence>
<evidence type="ECO:0000256" key="6">
    <source>
        <dbReference type="ARBA" id="ARBA00022898"/>
    </source>
</evidence>
<dbReference type="Gene3D" id="3.90.1150.10">
    <property type="entry name" value="Aspartate Aminotransferase, domain 1"/>
    <property type="match status" value="1"/>
</dbReference>
<comment type="cofactor">
    <cofactor evidence="1">
        <name>pyridoxal 5'-phosphate</name>
        <dbReference type="ChEBI" id="CHEBI:597326"/>
    </cofactor>
</comment>
<dbReference type="Pfam" id="PF00155">
    <property type="entry name" value="Aminotran_1_2"/>
    <property type="match status" value="1"/>
</dbReference>
<dbReference type="GO" id="GO:0008483">
    <property type="term" value="F:transaminase activity"/>
    <property type="evidence" value="ECO:0007669"/>
    <property type="project" value="UniProtKB-KW"/>
</dbReference>
<dbReference type="InterPro" id="IPR015424">
    <property type="entry name" value="PyrdxlP-dep_Trfase"/>
</dbReference>
<geneLocation type="plasmid" evidence="9 10">
    <name>pRinCIP108029a</name>
</geneLocation>
<evidence type="ECO:0000313" key="9">
    <source>
        <dbReference type="EMBL" id="WRW37703.1"/>
    </source>
</evidence>
<keyword evidence="6" id="KW-0663">Pyridoxal phosphate</keyword>
<organism evidence="9 10">
    <name type="scientific">Rhizobium indigoferae</name>
    <dbReference type="NCBI Taxonomy" id="158891"/>
    <lineage>
        <taxon>Bacteria</taxon>
        <taxon>Pseudomonadati</taxon>
        <taxon>Pseudomonadota</taxon>
        <taxon>Alphaproteobacteria</taxon>
        <taxon>Hyphomicrobiales</taxon>
        <taxon>Rhizobiaceae</taxon>
        <taxon>Rhizobium/Agrobacterium group</taxon>
        <taxon>Rhizobium</taxon>
    </lineage>
</organism>
<evidence type="ECO:0000256" key="3">
    <source>
        <dbReference type="ARBA" id="ARBA00012753"/>
    </source>
</evidence>
<proteinExistence type="inferred from homology"/>
<dbReference type="InterPro" id="IPR050596">
    <property type="entry name" value="AspAT/PAT-like"/>
</dbReference>
<reference evidence="9 10" key="1">
    <citation type="submission" date="2023-12" db="EMBL/GenBank/DDBJ databases">
        <authorList>
            <person name="Menendez E."/>
            <person name="Kaur S."/>
            <person name="Flores-Felix J.D."/>
            <person name="diCenzo G.C."/>
            <person name="Peix A."/>
            <person name="Velazquez E."/>
        </authorList>
    </citation>
    <scope>NUCLEOTIDE SEQUENCE [LARGE SCALE GENOMIC DNA]</scope>
    <source>
        <strain evidence="9 10">CIP 108029</strain>
        <plasmid evidence="9 10">pRinCIP108029a</plasmid>
    </source>
</reference>
<keyword evidence="9" id="KW-0614">Plasmid</keyword>
<dbReference type="Proteomes" id="UP001322785">
    <property type="component" value="Plasmid pRinCIP108029a"/>
</dbReference>
<dbReference type="CDD" id="cd00609">
    <property type="entry name" value="AAT_like"/>
    <property type="match status" value="1"/>
</dbReference>
<dbReference type="PANTHER" id="PTHR46383">
    <property type="entry name" value="ASPARTATE AMINOTRANSFERASE"/>
    <property type="match status" value="1"/>
</dbReference>
<dbReference type="PRINTS" id="PR00753">
    <property type="entry name" value="ACCSYNTHASE"/>
</dbReference>
<evidence type="ECO:0000256" key="7">
    <source>
        <dbReference type="ARBA" id="ARBA00049185"/>
    </source>
</evidence>
<feature type="domain" description="Aminotransferase class I/classII large" evidence="8">
    <location>
        <begin position="30"/>
        <end position="389"/>
    </location>
</feature>
<dbReference type="Gene3D" id="3.40.640.10">
    <property type="entry name" value="Type I PLP-dependent aspartate aminotransferase-like (Major domain)"/>
    <property type="match status" value="1"/>
</dbReference>
<sequence>MLAQRTALLKGSGTAAARAAAKEAVDAGVQVVDLTAGEIWTDLAPTIRDGAIAAIDKGINRYTDTVGLMDLREALGRKLTAETGQAWGASEIAVTAGAKQALFNAAMVLLDPGDEVIIPAPYWTTFPAQVQIAGGVPVHVDTRANGFVPRIEDIVAAITPRTRAIVINTPNNPTGTVYDRTLLRALGELAIERDLWIIFDECYRDFIHTDVGHHSIVSVIPEARSRTVIVNAFSKALALTGWRIGYLAGPDHLVRSVTALQSHTTSNPNVIAQHAVLHHLQNTDGTFEARLQNQLTAARNMGLGVLSGLSRIPVPTAMGGFYFYLDIKNLVAPEPWNLVIGDRDVDMLVREMIAKAGVATVSGTAFGDPFGMRLSYGIPWDRLQEGLGRLVGFLNAWSYGATPEAENKEKDRHDHAFSDQGRHIGGRLRIPAATSH</sequence>
<keyword evidence="4 9" id="KW-0032">Aminotransferase</keyword>
<keyword evidence="10" id="KW-1185">Reference proteome</keyword>
<evidence type="ECO:0000256" key="2">
    <source>
        <dbReference type="ARBA" id="ARBA00007441"/>
    </source>
</evidence>
<protein>
    <recommendedName>
        <fullName evidence="3">aspartate transaminase</fullName>
        <ecNumber evidence="3">2.6.1.1</ecNumber>
    </recommendedName>
</protein>
<name>A0ABZ1DQH8_9HYPH</name>
<dbReference type="RefSeq" id="WP_246289370.1">
    <property type="nucleotide sequence ID" value="NZ_BSOQ01000059.1"/>
</dbReference>
<evidence type="ECO:0000259" key="8">
    <source>
        <dbReference type="Pfam" id="PF00155"/>
    </source>
</evidence>
<evidence type="ECO:0000256" key="1">
    <source>
        <dbReference type="ARBA" id="ARBA00001933"/>
    </source>
</evidence>
<dbReference type="InterPro" id="IPR015421">
    <property type="entry name" value="PyrdxlP-dep_Trfase_major"/>
</dbReference>
<dbReference type="PANTHER" id="PTHR46383:SF1">
    <property type="entry name" value="ASPARTATE AMINOTRANSFERASE"/>
    <property type="match status" value="1"/>
</dbReference>
<keyword evidence="5" id="KW-0808">Transferase</keyword>
<dbReference type="InterPro" id="IPR015422">
    <property type="entry name" value="PyrdxlP-dep_Trfase_small"/>
</dbReference>
<evidence type="ECO:0000256" key="5">
    <source>
        <dbReference type="ARBA" id="ARBA00022679"/>
    </source>
</evidence>
<gene>
    <name evidence="9" type="ORF">U5G49_007317</name>
</gene>
<accession>A0ABZ1DQH8</accession>
<dbReference type="EC" id="2.6.1.1" evidence="3"/>